<accession>A0A1I2ID52</accession>
<name>A0A1I2ID52_9BACL</name>
<dbReference type="AlphaFoldDB" id="A0A1I2ID52"/>
<sequence>MEFEMKYVKLMLNRETETTEELLLYEEAPDDEDMILVKMKINGRIVNIKGENFFSALLALREVLEIENIQIVCNGAAKNVYPSPMQLSMGYGSKAYKLIWGQQAKNADVVDIFDCDEGLEFVGREEQSKYYSDWLRSVMG</sequence>
<evidence type="ECO:0000313" key="2">
    <source>
        <dbReference type="Proteomes" id="UP000183410"/>
    </source>
</evidence>
<proteinExistence type="predicted"/>
<organism evidence="1 2">
    <name type="scientific">Paenibacillus algorifonticola</name>
    <dbReference type="NCBI Taxonomy" id="684063"/>
    <lineage>
        <taxon>Bacteria</taxon>
        <taxon>Bacillati</taxon>
        <taxon>Bacillota</taxon>
        <taxon>Bacilli</taxon>
        <taxon>Bacillales</taxon>
        <taxon>Paenibacillaceae</taxon>
        <taxon>Paenibacillus</taxon>
    </lineage>
</organism>
<evidence type="ECO:0000313" key="1">
    <source>
        <dbReference type="EMBL" id="SFF40144.1"/>
    </source>
</evidence>
<dbReference type="OrthoDB" id="775526at2"/>
<keyword evidence="2" id="KW-1185">Reference proteome</keyword>
<reference evidence="2" key="1">
    <citation type="submission" date="2016-10" db="EMBL/GenBank/DDBJ databases">
        <authorList>
            <person name="Varghese N."/>
            <person name="Submissions S."/>
        </authorList>
    </citation>
    <scope>NUCLEOTIDE SEQUENCE [LARGE SCALE GENOMIC DNA]</scope>
    <source>
        <strain evidence="2">CGMCC 1.10223</strain>
    </source>
</reference>
<dbReference type="RefSeq" id="WP_046234791.1">
    <property type="nucleotide sequence ID" value="NZ_FONN01000034.1"/>
</dbReference>
<dbReference type="EMBL" id="FONN01000034">
    <property type="protein sequence ID" value="SFF40144.1"/>
    <property type="molecule type" value="Genomic_DNA"/>
</dbReference>
<protein>
    <submittedName>
        <fullName evidence="1">Uncharacterized protein</fullName>
    </submittedName>
</protein>
<gene>
    <name evidence="1" type="ORF">SAMN04487969_1347</name>
</gene>
<dbReference type="Proteomes" id="UP000183410">
    <property type="component" value="Unassembled WGS sequence"/>
</dbReference>